<proteinExistence type="predicted"/>
<gene>
    <name evidence="1" type="ORF">SDC9_57360</name>
</gene>
<accession>A0A644X4C4</accession>
<dbReference type="AlphaFoldDB" id="A0A644X4C4"/>
<dbReference type="NCBIfam" id="TIGR04387">
    <property type="entry name" value="capsid_maj_N4"/>
    <property type="match status" value="2"/>
</dbReference>
<sequence>MSNINTTASTAGTTYSNKTFYDRALLEIAKTRLVHANYGQKRSIPRNSGKRVEFRRYELFSPDANALVLEEGVTPAGQSLAQSKIEAEVKQYGAYVEVSDLLDLTSYDPVLGESTELLGEQLGTVVEWVTRDAMCAGTNVQYANGKTNRLALEAADKLTVTEIRKAVRSLKKAKARMFNSTGEGKTRKPHFVCICSPDATFDLQSDSLWQDVSKYADVEQIYSGEIGRLFGVVFVESTEAKVFSQSVLTAVASHSANSAVVTLDEITDAAALYLVSGAKIKIGTTEYTVASSNQTAKTVTLSAAVASAIDADTIVYSEDAGVLDASTKKGMDVHATLVFGADAYGVIDVDGEGCLQTIVKPCGSGGAADPLDQRATVGAKVAAYTARILNNLWIVRIEHGVSL</sequence>
<reference evidence="1" key="1">
    <citation type="submission" date="2019-08" db="EMBL/GenBank/DDBJ databases">
        <authorList>
            <person name="Kucharzyk K."/>
            <person name="Murdoch R.W."/>
            <person name="Higgins S."/>
            <person name="Loffler F."/>
        </authorList>
    </citation>
    <scope>NUCLEOTIDE SEQUENCE</scope>
</reference>
<comment type="caution">
    <text evidence="1">The sequence shown here is derived from an EMBL/GenBank/DDBJ whole genome shotgun (WGS) entry which is preliminary data.</text>
</comment>
<name>A0A644X4C4_9ZZZZ</name>
<organism evidence="1">
    <name type="scientific">bioreactor metagenome</name>
    <dbReference type="NCBI Taxonomy" id="1076179"/>
    <lineage>
        <taxon>unclassified sequences</taxon>
        <taxon>metagenomes</taxon>
        <taxon>ecological metagenomes</taxon>
    </lineage>
</organism>
<dbReference type="InterPro" id="IPR025267">
    <property type="entry name" value="ORF017-like"/>
</dbReference>
<dbReference type="EMBL" id="VSSQ01001772">
    <property type="protein sequence ID" value="MPM11022.1"/>
    <property type="molecule type" value="Genomic_DNA"/>
</dbReference>
<dbReference type="Pfam" id="PF13252">
    <property type="entry name" value="Phage_capsid_3"/>
    <property type="match status" value="1"/>
</dbReference>
<evidence type="ECO:0000313" key="1">
    <source>
        <dbReference type="EMBL" id="MPM11022.1"/>
    </source>
</evidence>
<protein>
    <recommendedName>
        <fullName evidence="2">N4-gp56 family major capsid protein</fullName>
    </recommendedName>
</protein>
<evidence type="ECO:0008006" key="2">
    <source>
        <dbReference type="Google" id="ProtNLM"/>
    </source>
</evidence>